<gene>
    <name evidence="1" type="ORF">J4Q44_G00074490</name>
</gene>
<name>A0AAN8RCZ0_9TELE</name>
<evidence type="ECO:0000313" key="2">
    <source>
        <dbReference type="Proteomes" id="UP001356427"/>
    </source>
</evidence>
<dbReference type="PANTHER" id="PTHR15126">
    <property type="entry name" value="SH3-BINDING"/>
    <property type="match status" value="1"/>
</dbReference>
<dbReference type="PANTHER" id="PTHR15126:SF4">
    <property type="entry name" value="SH3 DOMAIN-BINDING PROTEIN 2"/>
    <property type="match status" value="1"/>
</dbReference>
<dbReference type="AlphaFoldDB" id="A0AAN8RCZ0"/>
<dbReference type="GO" id="GO:0017124">
    <property type="term" value="F:SH3 domain binding"/>
    <property type="evidence" value="ECO:0007669"/>
    <property type="project" value="TreeGrafter"/>
</dbReference>
<accession>A0AAN8RCZ0</accession>
<sequence length="68" mass="7657">MYLLRESSAVQTLRRRMSRRNMTSVEVSWPVPMRAIGAQNLLTMPGGVCHSGYVHKKGGSQFSLMKCE</sequence>
<protein>
    <submittedName>
        <fullName evidence="1">Uncharacterized protein</fullName>
    </submittedName>
</protein>
<keyword evidence="2" id="KW-1185">Reference proteome</keyword>
<proteinExistence type="predicted"/>
<dbReference type="Proteomes" id="UP001356427">
    <property type="component" value="Unassembled WGS sequence"/>
</dbReference>
<dbReference type="InterPro" id="IPR035848">
    <property type="entry name" value="SH3BP2"/>
</dbReference>
<dbReference type="GO" id="GO:0007165">
    <property type="term" value="P:signal transduction"/>
    <property type="evidence" value="ECO:0007669"/>
    <property type="project" value="InterPro"/>
</dbReference>
<dbReference type="EMBL" id="JAGTTL010000005">
    <property type="protein sequence ID" value="KAK6322657.1"/>
    <property type="molecule type" value="Genomic_DNA"/>
</dbReference>
<evidence type="ECO:0000313" key="1">
    <source>
        <dbReference type="EMBL" id="KAK6322657.1"/>
    </source>
</evidence>
<comment type="caution">
    <text evidence="1">The sequence shown here is derived from an EMBL/GenBank/DDBJ whole genome shotgun (WGS) entry which is preliminary data.</text>
</comment>
<reference evidence="1 2" key="1">
    <citation type="submission" date="2021-04" db="EMBL/GenBank/DDBJ databases">
        <authorList>
            <person name="De Guttry C."/>
            <person name="Zahm M."/>
            <person name="Klopp C."/>
            <person name="Cabau C."/>
            <person name="Louis A."/>
            <person name="Berthelot C."/>
            <person name="Parey E."/>
            <person name="Roest Crollius H."/>
            <person name="Montfort J."/>
            <person name="Robinson-Rechavi M."/>
            <person name="Bucao C."/>
            <person name="Bouchez O."/>
            <person name="Gislard M."/>
            <person name="Lluch J."/>
            <person name="Milhes M."/>
            <person name="Lampietro C."/>
            <person name="Lopez Roques C."/>
            <person name="Donnadieu C."/>
            <person name="Braasch I."/>
            <person name="Desvignes T."/>
            <person name="Postlethwait J."/>
            <person name="Bobe J."/>
            <person name="Wedekind C."/>
            <person name="Guiguen Y."/>
        </authorList>
    </citation>
    <scope>NUCLEOTIDE SEQUENCE [LARGE SCALE GENOMIC DNA]</scope>
    <source>
        <strain evidence="1">Cs_M1</strain>
        <tissue evidence="1">Blood</tissue>
    </source>
</reference>
<organism evidence="1 2">
    <name type="scientific">Coregonus suidteri</name>
    <dbReference type="NCBI Taxonomy" id="861788"/>
    <lineage>
        <taxon>Eukaryota</taxon>
        <taxon>Metazoa</taxon>
        <taxon>Chordata</taxon>
        <taxon>Craniata</taxon>
        <taxon>Vertebrata</taxon>
        <taxon>Euteleostomi</taxon>
        <taxon>Actinopterygii</taxon>
        <taxon>Neopterygii</taxon>
        <taxon>Teleostei</taxon>
        <taxon>Protacanthopterygii</taxon>
        <taxon>Salmoniformes</taxon>
        <taxon>Salmonidae</taxon>
        <taxon>Coregoninae</taxon>
        <taxon>Coregonus</taxon>
    </lineage>
</organism>